<reference evidence="2 3" key="1">
    <citation type="submission" date="2023-03" db="EMBL/GenBank/DDBJ databases">
        <title>WGS of Gossypium arboreum.</title>
        <authorList>
            <person name="Yu D."/>
        </authorList>
    </citation>
    <scope>NUCLEOTIDE SEQUENCE [LARGE SCALE GENOMIC DNA]</scope>
    <source>
        <tissue evidence="2">Leaf</tissue>
    </source>
</reference>
<dbReference type="Proteomes" id="UP001358586">
    <property type="component" value="Chromosome 9"/>
</dbReference>
<proteinExistence type="predicted"/>
<dbReference type="EMBL" id="JARKNE010000009">
    <property type="protein sequence ID" value="KAK5804129.1"/>
    <property type="molecule type" value="Genomic_DNA"/>
</dbReference>
<keyword evidence="3" id="KW-1185">Reference proteome</keyword>
<accession>A0ABR0NUF1</accession>
<keyword evidence="1" id="KW-0812">Transmembrane</keyword>
<protein>
    <submittedName>
        <fullName evidence="2">Uncharacterized protein</fullName>
    </submittedName>
</protein>
<comment type="caution">
    <text evidence="2">The sequence shown here is derived from an EMBL/GenBank/DDBJ whole genome shotgun (WGS) entry which is preliminary data.</text>
</comment>
<keyword evidence="1" id="KW-1133">Transmembrane helix</keyword>
<evidence type="ECO:0000313" key="2">
    <source>
        <dbReference type="EMBL" id="KAK5804129.1"/>
    </source>
</evidence>
<sequence>MEAGWEKPPERWHQLISDGAAVAGGVIRPRLSGTLGAGVHQKHWGVLCPGTTDLGWPTIRILDSYNQNRRLLIVGSLTSSFSCNSLSIVAVLWLPITLLKTLYVRN</sequence>
<name>A0ABR0NUF1_GOSAR</name>
<evidence type="ECO:0000256" key="1">
    <source>
        <dbReference type="SAM" id="Phobius"/>
    </source>
</evidence>
<organism evidence="2 3">
    <name type="scientific">Gossypium arboreum</name>
    <name type="common">Tree cotton</name>
    <name type="synonym">Gossypium nanking</name>
    <dbReference type="NCBI Taxonomy" id="29729"/>
    <lineage>
        <taxon>Eukaryota</taxon>
        <taxon>Viridiplantae</taxon>
        <taxon>Streptophyta</taxon>
        <taxon>Embryophyta</taxon>
        <taxon>Tracheophyta</taxon>
        <taxon>Spermatophyta</taxon>
        <taxon>Magnoliopsida</taxon>
        <taxon>eudicotyledons</taxon>
        <taxon>Gunneridae</taxon>
        <taxon>Pentapetalae</taxon>
        <taxon>rosids</taxon>
        <taxon>malvids</taxon>
        <taxon>Malvales</taxon>
        <taxon>Malvaceae</taxon>
        <taxon>Malvoideae</taxon>
        <taxon>Gossypium</taxon>
    </lineage>
</organism>
<gene>
    <name evidence="2" type="ORF">PVK06_031778</name>
</gene>
<evidence type="ECO:0000313" key="3">
    <source>
        <dbReference type="Proteomes" id="UP001358586"/>
    </source>
</evidence>
<keyword evidence="1" id="KW-0472">Membrane</keyword>
<feature type="transmembrane region" description="Helical" evidence="1">
    <location>
        <begin position="71"/>
        <end position="96"/>
    </location>
</feature>